<protein>
    <submittedName>
        <fullName evidence="1">ORF17</fullName>
    </submittedName>
</protein>
<organism evidence="1">
    <name type="scientific">White spot syndrome virus</name>
    <dbReference type="NCBI Taxonomy" id="342409"/>
    <lineage>
        <taxon>Viruses</taxon>
        <taxon>Viruses incertae sedis</taxon>
        <taxon>Naldaviricetes</taxon>
        <taxon>Nimaviridae</taxon>
        <taxon>Whispovirus</taxon>
    </lineage>
</organism>
<sequence>MSWSVSPFRQFFVHIDVRLSTHVFPHGHSRPIRLSQAAHGYRFRPNERRKGGGCEGFWFTFKNKSPYKNIGVFLRFC</sequence>
<evidence type="ECO:0000313" key="1">
    <source>
        <dbReference type="EMBL" id="ATU83868.1"/>
    </source>
</evidence>
<dbReference type="EMBL" id="MF768985">
    <property type="protein sequence ID" value="ATU83868.1"/>
    <property type="molecule type" value="Genomic_DNA"/>
</dbReference>
<dbReference type="Proteomes" id="UP000267516">
    <property type="component" value="Segment"/>
</dbReference>
<accession>A0A2D3I647</accession>
<reference evidence="1" key="1">
    <citation type="journal article" date="2018" name="Aquaculture">
        <title>Complete genome sequence of a white spot syndrome virus associated with a disease incursion in Australia.</title>
        <authorList>
            <person name="Oakey J."/>
            <person name="Smith C.S."/>
        </authorList>
    </citation>
    <scope>NUCLEOTIDE SEQUENCE [LARGE SCALE GENOMIC DNA]</scope>
    <source>
        <strain evidence="1">WSSV-AU</strain>
    </source>
</reference>
<proteinExistence type="predicted"/>
<name>A0A2D3I647_9VIRU</name>